<gene>
    <name evidence="1" type="ordered locus">AZC_3917</name>
</gene>
<dbReference type="KEGG" id="azc:AZC_3917"/>
<dbReference type="STRING" id="438753.AZC_3917"/>
<reference evidence="1 2" key="6">
    <citation type="journal article" date="2011" name="Appl. Environ. Microbiol.">
        <title>Involvement of the azorhizobial chromosome partition gene (parA) in the onset of bacteroid differentiation during Sesbania rostrata stem nodule development.</title>
        <authorList>
            <person name="Liu CT."/>
            <person name="Lee KB."/>
            <person name="Wang YS."/>
            <person name="Peng MH."/>
            <person name="Lee KT."/>
            <person name="Suzuki S."/>
            <person name="Suzuki T."/>
            <person name="Oyaizu H."/>
        </authorList>
    </citation>
    <scope>NUCLEOTIDE SEQUENCE [LARGE SCALE GENOMIC DNA]</scope>
    <source>
        <strain evidence="2">ATCC 43989 / DSM 5975 / JCM 20966 / LMG 6465 / NBRC 14845 / NCIMB 13405 / ORS 571</strain>
    </source>
</reference>
<dbReference type="EMBL" id="AP009384">
    <property type="protein sequence ID" value="BAF89915.1"/>
    <property type="molecule type" value="Genomic_DNA"/>
</dbReference>
<evidence type="ECO:0000313" key="1">
    <source>
        <dbReference type="EMBL" id="BAF89915.1"/>
    </source>
</evidence>
<sequence length="329" mass="37456">MDPKRELGRCRRRQPAKLRRETVLTSPAVPPAAKGKRPATRLYAILARDARTGVVFRRGPSRQVQLIRWDLRDDTFEHGQWFKGRIYERRCDLSPSGKLLLYFAATHRAPFYTWTALSKPPFFTALALWPKGDAWGGGGMLDDEETVLLNYLPDGDAPRFPLAEGFRLKPGMQVKPCGQWSGRGEDEPLNTLLLERAGWRLVERGEGEARGLKAPEIYKFSKPQVREKDGPGGRRLQMLLRVVGRAGKPFYGLDYRVVDRDGTVLVDLPETDWADWDGGDLVFARAGCLHRLRKSRFRDYADKGEDAFLRLHDFSDARFAPLEAPYAAW</sequence>
<dbReference type="Proteomes" id="UP000000270">
    <property type="component" value="Chromosome"/>
</dbReference>
<reference evidence="1 2" key="4">
    <citation type="journal article" date="2009" name="Appl. Environ. Microbiol.">
        <title>Comparative genome-wide transcriptional profiling of Azorhizobium caulinodans ORS571 grown under free-living and symbiotic conditions.</title>
        <authorList>
            <person name="Tsukada S."/>
            <person name="Aono T."/>
            <person name="Akiba N."/>
            <person name="Lee KB."/>
            <person name="Liu CT."/>
            <person name="Toyazaki H."/>
            <person name="Oyaizu H."/>
        </authorList>
    </citation>
    <scope>NUCLEOTIDE SEQUENCE [LARGE SCALE GENOMIC DNA]</scope>
    <source>
        <strain evidence="2">ATCC 43989 / DSM 5975 / JCM 20966 / LMG 6465 / NBRC 14845 / NCIMB 13405 / ORS 571</strain>
    </source>
</reference>
<dbReference type="AlphaFoldDB" id="A8IKJ5"/>
<proteinExistence type="predicted"/>
<name>A8IKJ5_AZOC5</name>
<accession>A8IKJ5</accession>
<keyword evidence="2" id="KW-1185">Reference proteome</keyword>
<reference evidence="1 2" key="5">
    <citation type="journal article" date="2010" name="Appl. Environ. Microbiol.">
        <title>phrR-like gene praR of Azorhizobium caulinodans ORS571 is essential for symbiosis with Sesbania rostrata and is involved in expression of reb genes.</title>
        <authorList>
            <person name="Akiba N."/>
            <person name="Aono T."/>
            <person name="Toyazaki H."/>
            <person name="Sato S."/>
            <person name="Oyaizu H."/>
        </authorList>
    </citation>
    <scope>NUCLEOTIDE SEQUENCE [LARGE SCALE GENOMIC DNA]</scope>
    <source>
        <strain evidence="2">ATCC 43989 / DSM 5975 / JCM 20966 / LMG 6465 / NBRC 14845 / NCIMB 13405 / ORS 571</strain>
    </source>
</reference>
<reference evidence="1 2" key="3">
    <citation type="journal article" date="2008" name="BMC Genomics">
        <title>The genome of the versatile nitrogen fixer Azorhizobium caulinodans ORS571.</title>
        <authorList>
            <person name="Lee KB."/>
            <person name="Backer P.D."/>
            <person name="Aono T."/>
            <person name="Liu CT."/>
            <person name="Suzuki S."/>
            <person name="Suzuki T."/>
            <person name="Kaneko T."/>
            <person name="Yamada M."/>
            <person name="Tabata S."/>
            <person name="Kupfer D.M."/>
            <person name="Najar F.Z."/>
            <person name="Wiley G.B."/>
            <person name="Roe B."/>
            <person name="Binnewies T.T."/>
            <person name="Ussery D.W."/>
            <person name="D'Haeze W."/>
            <person name="Herder J.D."/>
            <person name="Gevers D."/>
            <person name="Vereecke D."/>
            <person name="Holsters M."/>
            <person name="Oyaizu H."/>
        </authorList>
    </citation>
    <scope>NUCLEOTIDE SEQUENCE [LARGE SCALE GENOMIC DNA]</scope>
    <source>
        <strain evidence="2">ATCC 43989 / DSM 5975 / JCM 20966 / LMG 6465 / NBRC 14845 / NCIMB 13405 / ORS 571</strain>
    </source>
</reference>
<reference evidence="2" key="2">
    <citation type="submission" date="2007-04" db="EMBL/GenBank/DDBJ databases">
        <title>Complete genome sequence of the nitrogen-fixing bacterium Azorhizobium caulinodans ORS571.</title>
        <authorList>
            <person name="Lee K.B."/>
            <person name="Backer P.D."/>
            <person name="Aono T."/>
            <person name="Liu C.T."/>
            <person name="Suzuki S."/>
            <person name="Suzuki T."/>
            <person name="Kaneko T."/>
            <person name="Yamada M."/>
            <person name="Tabata S."/>
            <person name="Kupfer D.M."/>
            <person name="Najar F.Z."/>
            <person name="Wiley G.B."/>
            <person name="Roe B."/>
            <person name="Binnewies T."/>
            <person name="Ussery D."/>
            <person name="Vereecke D."/>
            <person name="Gevers D."/>
            <person name="Holsters M."/>
            <person name="Oyaizu H."/>
        </authorList>
    </citation>
    <scope>NUCLEOTIDE SEQUENCE [LARGE SCALE GENOMIC DNA]</scope>
    <source>
        <strain evidence="2">ATCC 43989 / DSM 5975 / JCM 20966 / LMG 6465 / NBRC 14845 / NCIMB 13405 / ORS 571</strain>
    </source>
</reference>
<protein>
    <submittedName>
        <fullName evidence="1">Uncharacterized protein</fullName>
    </submittedName>
</protein>
<organism evidence="1 2">
    <name type="scientific">Azorhizobium caulinodans (strain ATCC 43989 / DSM 5975 / JCM 20966 / LMG 6465 / NBRC 14845 / NCIMB 13405 / ORS 571)</name>
    <dbReference type="NCBI Taxonomy" id="438753"/>
    <lineage>
        <taxon>Bacteria</taxon>
        <taxon>Pseudomonadati</taxon>
        <taxon>Pseudomonadota</taxon>
        <taxon>Alphaproteobacteria</taxon>
        <taxon>Hyphomicrobiales</taxon>
        <taxon>Xanthobacteraceae</taxon>
        <taxon>Azorhizobium</taxon>
    </lineage>
</organism>
<evidence type="ECO:0000313" key="2">
    <source>
        <dbReference type="Proteomes" id="UP000000270"/>
    </source>
</evidence>
<dbReference type="eggNOG" id="ENOG502ZBVC">
    <property type="taxonomic scope" value="Bacteria"/>
</dbReference>
<dbReference type="HOGENOM" id="CLU_902059_0_0_5"/>
<reference evidence="1 2" key="1">
    <citation type="journal article" date="2007" name="Appl. Environ. Microbiol.">
        <title>Rhizobial factors required for stem nodule maturation and maintenance in Sesbania rostrata-Azorhizobium caulinodans ORS571 symbiosis.</title>
        <authorList>
            <person name="Suzuki S."/>
            <person name="Aono T."/>
            <person name="Lee KB."/>
            <person name="Suzuki T."/>
            <person name="Liu CT."/>
            <person name="Miwa H."/>
            <person name="Wakao S."/>
            <person name="Iki T."/>
            <person name="Oyaizu H."/>
        </authorList>
    </citation>
    <scope>NUCLEOTIDE SEQUENCE [LARGE SCALE GENOMIC DNA]</scope>
    <source>
        <strain evidence="2">ATCC 43989 / DSM 5975 / JCM 20966 / LMG 6465 / NBRC 14845 / NCIMB 13405 / ORS 571</strain>
    </source>
</reference>